<dbReference type="InterPro" id="IPR005770">
    <property type="entry name" value="PhnD"/>
</dbReference>
<evidence type="ECO:0000256" key="2">
    <source>
        <dbReference type="ARBA" id="ARBA00022729"/>
    </source>
</evidence>
<sequence>MSVSAIAAVAVVGLSGCSSNTAAKQKSDTLTVVFLPSDSTKEQEPVRNALSKLIHKATGKQVKLQTTTDYNVAIEAMASGKAQIGLMGPDSYVEARRQNGKVAPLVTYSGASGTLRDAHYFSYLMVPKNQVAAYQQDGKYSLTKLKGKSISFVAATSTSGFAVPAGAIAKENNVKVTALQKGGDFFNKVLYGQSHPGSAVNLFNGDADVAAFDDIDLVKYGSFTNDKTKAGADFKVSADAPAPLDRARGKESVALAAYPVQNEPLAVNSSAVNKADQDKIVKALTSKSTTDNQLFFSKPGAKKAGLFTQTGKVHFIHVTDKWYAPTHKVLGH</sequence>
<accession>A0A0R1U2W1</accession>
<comment type="similarity">
    <text evidence="1">Belongs to the phosphate/phosphite/phosphonate binding protein family.</text>
</comment>
<comment type="caution">
    <text evidence="3">The sequence shown here is derived from an EMBL/GenBank/DDBJ whole genome shotgun (WGS) entry which is preliminary data.</text>
</comment>
<dbReference type="EMBL" id="AZFJ01000052">
    <property type="protein sequence ID" value="KRL85587.1"/>
    <property type="molecule type" value="Genomic_DNA"/>
</dbReference>
<dbReference type="STRING" id="1423783.FC50_GL001760"/>
<name>A0A0R1U2W1_9LACO</name>
<dbReference type="SUPFAM" id="SSF53850">
    <property type="entry name" value="Periplasmic binding protein-like II"/>
    <property type="match status" value="1"/>
</dbReference>
<keyword evidence="4" id="KW-1185">Reference proteome</keyword>
<evidence type="ECO:0000313" key="4">
    <source>
        <dbReference type="Proteomes" id="UP000051922"/>
    </source>
</evidence>
<dbReference type="PANTHER" id="PTHR35841:SF1">
    <property type="entry name" value="PHOSPHONATES-BINDING PERIPLASMIC PROTEIN"/>
    <property type="match status" value="1"/>
</dbReference>
<proteinExistence type="inferred from homology"/>
<dbReference type="AlphaFoldDB" id="A0A0R1U2W1"/>
<dbReference type="PANTHER" id="PTHR35841">
    <property type="entry name" value="PHOSPHONATES-BINDING PERIPLASMIC PROTEIN"/>
    <property type="match status" value="1"/>
</dbReference>
<keyword evidence="2" id="KW-0732">Signal</keyword>
<dbReference type="Pfam" id="PF12974">
    <property type="entry name" value="Phosphonate-bd"/>
    <property type="match status" value="1"/>
</dbReference>
<dbReference type="Gene3D" id="3.40.190.10">
    <property type="entry name" value="Periplasmic binding protein-like II"/>
    <property type="match status" value="2"/>
</dbReference>
<dbReference type="GO" id="GO:0043190">
    <property type="term" value="C:ATP-binding cassette (ABC) transporter complex"/>
    <property type="evidence" value="ECO:0007669"/>
    <property type="project" value="InterPro"/>
</dbReference>
<gene>
    <name evidence="3" type="ORF">FC50_GL001760</name>
</gene>
<dbReference type="PATRIC" id="fig|1423783.4.peg.1801"/>
<evidence type="ECO:0000313" key="3">
    <source>
        <dbReference type="EMBL" id="KRL85587.1"/>
    </source>
</evidence>
<dbReference type="OrthoDB" id="1792890at2"/>
<dbReference type="Proteomes" id="UP000051922">
    <property type="component" value="Unassembled WGS sequence"/>
</dbReference>
<protein>
    <submittedName>
        <fullName evidence="3">Phosphate phosphite phosphonate ABC transporter, periplasmic binding protein</fullName>
    </submittedName>
</protein>
<reference evidence="3 4" key="1">
    <citation type="journal article" date="2015" name="Genome Announc.">
        <title>Expanding the biotechnology potential of lactobacilli through comparative genomics of 213 strains and associated genera.</title>
        <authorList>
            <person name="Sun Z."/>
            <person name="Harris H.M."/>
            <person name="McCann A."/>
            <person name="Guo C."/>
            <person name="Argimon S."/>
            <person name="Zhang W."/>
            <person name="Yang X."/>
            <person name="Jeffery I.B."/>
            <person name="Cooney J.C."/>
            <person name="Kagawa T.F."/>
            <person name="Liu W."/>
            <person name="Song Y."/>
            <person name="Salvetti E."/>
            <person name="Wrobel A."/>
            <person name="Rasinkangas P."/>
            <person name="Parkhill J."/>
            <person name="Rea M.C."/>
            <person name="O'Sullivan O."/>
            <person name="Ritari J."/>
            <person name="Douillard F.P."/>
            <person name="Paul Ross R."/>
            <person name="Yang R."/>
            <person name="Briner A.E."/>
            <person name="Felis G.E."/>
            <person name="de Vos W.M."/>
            <person name="Barrangou R."/>
            <person name="Klaenhammer T.R."/>
            <person name="Caufield P.W."/>
            <person name="Cui Y."/>
            <person name="Zhang H."/>
            <person name="O'Toole P.W."/>
        </authorList>
    </citation>
    <scope>NUCLEOTIDE SEQUENCE [LARGE SCALE GENOMIC DNA]</scope>
    <source>
        <strain evidence="3 4">DSM 15945</strain>
    </source>
</reference>
<evidence type="ECO:0000256" key="1">
    <source>
        <dbReference type="ARBA" id="ARBA00007162"/>
    </source>
</evidence>
<organism evidence="3 4">
    <name type="scientific">Lacticaseibacillus pantheris DSM 15945 = JCM 12539 = NBRC 106106</name>
    <dbReference type="NCBI Taxonomy" id="1423783"/>
    <lineage>
        <taxon>Bacteria</taxon>
        <taxon>Bacillati</taxon>
        <taxon>Bacillota</taxon>
        <taxon>Bacilli</taxon>
        <taxon>Lactobacillales</taxon>
        <taxon>Lactobacillaceae</taxon>
        <taxon>Lacticaseibacillus</taxon>
    </lineage>
</organism>
<dbReference type="GO" id="GO:0055085">
    <property type="term" value="P:transmembrane transport"/>
    <property type="evidence" value="ECO:0007669"/>
    <property type="project" value="InterPro"/>
</dbReference>
<dbReference type="NCBIfam" id="TIGR01098">
    <property type="entry name" value="3A0109s03R"/>
    <property type="match status" value="1"/>
</dbReference>